<dbReference type="InterPro" id="IPR015002">
    <property type="entry name" value="T6SS_Tdi1_C"/>
</dbReference>
<organism evidence="3 4">
    <name type="scientific">Butyricimonas hominis</name>
    <dbReference type="NCBI Taxonomy" id="2763032"/>
    <lineage>
        <taxon>Bacteria</taxon>
        <taxon>Pseudomonadati</taxon>
        <taxon>Bacteroidota</taxon>
        <taxon>Bacteroidia</taxon>
        <taxon>Bacteroidales</taxon>
        <taxon>Odoribacteraceae</taxon>
        <taxon>Butyricimonas</taxon>
    </lineage>
</organism>
<keyword evidence="4" id="KW-1185">Reference proteome</keyword>
<dbReference type="Pfam" id="PF08887">
    <property type="entry name" value="GAD-like"/>
    <property type="match status" value="1"/>
</dbReference>
<proteinExistence type="predicted"/>
<name>A0ABR7D6X9_9BACT</name>
<evidence type="ECO:0000313" key="4">
    <source>
        <dbReference type="Proteomes" id="UP000646484"/>
    </source>
</evidence>
<evidence type="ECO:0000259" key="1">
    <source>
        <dbReference type="Pfam" id="PF08887"/>
    </source>
</evidence>
<accession>A0ABR7D6X9</accession>
<dbReference type="EMBL" id="JACOOH010000017">
    <property type="protein sequence ID" value="MBC5623701.1"/>
    <property type="molecule type" value="Genomic_DNA"/>
</dbReference>
<dbReference type="Proteomes" id="UP000646484">
    <property type="component" value="Unassembled WGS sequence"/>
</dbReference>
<evidence type="ECO:0000313" key="3">
    <source>
        <dbReference type="EMBL" id="MBC5623701.1"/>
    </source>
</evidence>
<dbReference type="RefSeq" id="WP_186978690.1">
    <property type="nucleotide sequence ID" value="NZ_JACOOH010000017.1"/>
</dbReference>
<protein>
    <submittedName>
        <fullName evidence="3">DUF1851 domain-containing protein</fullName>
    </submittedName>
</protein>
<feature type="domain" description="GAD-related" evidence="1">
    <location>
        <begin position="2"/>
        <end position="92"/>
    </location>
</feature>
<evidence type="ECO:0000259" key="2">
    <source>
        <dbReference type="Pfam" id="PF08906"/>
    </source>
</evidence>
<dbReference type="Pfam" id="PF08906">
    <property type="entry name" value="T6SS_Tdi1_C"/>
    <property type="match status" value="1"/>
</dbReference>
<sequence>MYEKFLDKNLNIICQTADDAFIAKYANVVSENIITLWKEVGFGMFCEGLFRIIEPNEYQAIIDDCYPMAGFGLATPFMTTVFGDIFAYVKDCRIGDYVVFVNVRYGTFRILSDKVDILFNIVLLNKGCLSSWFSLDEYPIIKSAKGIPALDECYGYVPTLALGGKEAIDNIHILKTIPYIEMSLQSIGDLKRVQ</sequence>
<reference evidence="3 4" key="1">
    <citation type="submission" date="2020-08" db="EMBL/GenBank/DDBJ databases">
        <title>Genome public.</title>
        <authorList>
            <person name="Liu C."/>
            <person name="Sun Q."/>
        </authorList>
    </citation>
    <scope>NUCLEOTIDE SEQUENCE [LARGE SCALE GENOMIC DNA]</scope>
    <source>
        <strain evidence="3 4">NSJ-56</strain>
    </source>
</reference>
<dbReference type="InterPro" id="IPR014983">
    <property type="entry name" value="GAD-rel"/>
</dbReference>
<feature type="domain" description="T6SS immunity protein Tdi1 C-terminal" evidence="2">
    <location>
        <begin position="123"/>
        <end position="185"/>
    </location>
</feature>
<gene>
    <name evidence="3" type="ORF">H8S64_21650</name>
</gene>
<comment type="caution">
    <text evidence="3">The sequence shown here is derived from an EMBL/GenBank/DDBJ whole genome shotgun (WGS) entry which is preliminary data.</text>
</comment>